<dbReference type="InterPro" id="IPR002156">
    <property type="entry name" value="RNaseH_domain"/>
</dbReference>
<name>A0ABM3K4X4_BACDO</name>
<protein>
    <submittedName>
        <fullName evidence="3">Uncharacterized protein LOC125779295</fullName>
    </submittedName>
</protein>
<dbReference type="Pfam" id="PF00075">
    <property type="entry name" value="RNase_H"/>
    <property type="match status" value="1"/>
</dbReference>
<dbReference type="Proteomes" id="UP001652620">
    <property type="component" value="Chromosome 6"/>
</dbReference>
<dbReference type="RefSeq" id="XP_049316517.1">
    <property type="nucleotide sequence ID" value="XM_049460560.1"/>
</dbReference>
<dbReference type="CDD" id="cd09276">
    <property type="entry name" value="Rnase_HI_RT_non_LTR"/>
    <property type="match status" value="1"/>
</dbReference>
<dbReference type="InterPro" id="IPR036397">
    <property type="entry name" value="RNaseH_sf"/>
</dbReference>
<dbReference type="Gene3D" id="3.30.420.10">
    <property type="entry name" value="Ribonuclease H-like superfamily/Ribonuclease H"/>
    <property type="match status" value="1"/>
</dbReference>
<evidence type="ECO:0000313" key="3">
    <source>
        <dbReference type="RefSeq" id="XP_049316517.1"/>
    </source>
</evidence>
<proteinExistence type="predicted"/>
<feature type="domain" description="RNase H type-1" evidence="1">
    <location>
        <begin position="248"/>
        <end position="373"/>
    </location>
</feature>
<organism evidence="2 3">
    <name type="scientific">Bactrocera dorsalis</name>
    <name type="common">Oriental fruit fly</name>
    <name type="synonym">Dacus dorsalis</name>
    <dbReference type="NCBI Taxonomy" id="27457"/>
    <lineage>
        <taxon>Eukaryota</taxon>
        <taxon>Metazoa</taxon>
        <taxon>Ecdysozoa</taxon>
        <taxon>Arthropoda</taxon>
        <taxon>Hexapoda</taxon>
        <taxon>Insecta</taxon>
        <taxon>Pterygota</taxon>
        <taxon>Neoptera</taxon>
        <taxon>Endopterygota</taxon>
        <taxon>Diptera</taxon>
        <taxon>Brachycera</taxon>
        <taxon>Muscomorpha</taxon>
        <taxon>Tephritoidea</taxon>
        <taxon>Tephritidae</taxon>
        <taxon>Bactrocera</taxon>
        <taxon>Bactrocera</taxon>
    </lineage>
</organism>
<dbReference type="PROSITE" id="PS50879">
    <property type="entry name" value="RNASE_H_1"/>
    <property type="match status" value="1"/>
</dbReference>
<dbReference type="GeneID" id="125779295"/>
<accession>A0ABM3K4X4</accession>
<sequence length="518" mass="58751">MTLLSGRLSQERLYHMRSAIPIISYEKCNVSSLKILGVLFDCKYTFRFHCNYIRNKLIKRLNIIKYFSSKKSFVHTTTLCNIVKALFLTVIDYALPIYGTCAKSNLNLLSAPYYAAVRKSLRAFTTTPVDNMLTESGLPSINERIEYMTASLIYKILCCSNSHLFDEILKASNRKYLPKRLSAIHRVLITAKKLNVSVKPTRKVNPNYPPWLLSDLSIETRLQTFQKQNTCPQLYAQNFLEYKAELSQKAFNFIFTDGSKTKFSTSFAVVSENLDVLRKGILPNHCSIYTSEIFAIHQAALIASKTKGNFCICTDSRSAIDALWKFKKDSVLVTHTRDLLIKHKNKIKLMWIPGHCGIQGNELADSVAKSLHNNPAICFDTLEKADLSRHVRQYINNKSLLKWKEYVHHYADINPTKIRPTFPSDAKQSDILVFTRLRLGHTQITHGHLLSHGVSLCNVCGAMSTSVKHILDNCPRFSIQRQRIFGSTVPSQLLSDTAALNISKISSFIASCNLSHLI</sequence>
<gene>
    <name evidence="3" type="primary">LOC125779295</name>
</gene>
<evidence type="ECO:0000259" key="1">
    <source>
        <dbReference type="PROSITE" id="PS50879"/>
    </source>
</evidence>
<reference evidence="3" key="1">
    <citation type="submission" date="2025-08" db="UniProtKB">
        <authorList>
            <consortium name="RefSeq"/>
        </authorList>
    </citation>
    <scope>IDENTIFICATION</scope>
    <source>
        <tissue evidence="3">Adult</tissue>
    </source>
</reference>
<dbReference type="InterPro" id="IPR012337">
    <property type="entry name" value="RNaseH-like_sf"/>
</dbReference>
<keyword evidence="2" id="KW-1185">Reference proteome</keyword>
<dbReference type="SUPFAM" id="SSF53098">
    <property type="entry name" value="Ribonuclease H-like"/>
    <property type="match status" value="1"/>
</dbReference>
<evidence type="ECO:0000313" key="2">
    <source>
        <dbReference type="Proteomes" id="UP001652620"/>
    </source>
</evidence>